<sequence length="103" mass="11251">MTSPSGPQALATLPALDGPRFQNDPARLYRKMREALAAVDQVELGTQMEQIADRLIDSFAGSDGEHGCPYPAQEIAATIVESAIEVLLDRLPVRFTPAYPRVR</sequence>
<dbReference type="RefSeq" id="WP_110343177.1">
    <property type="nucleotide sequence ID" value="NZ_JBHVKT010000033.1"/>
</dbReference>
<name>A0A318LHV9_9PSEU</name>
<protein>
    <submittedName>
        <fullName evidence="1">Uncharacterized protein</fullName>
    </submittedName>
</protein>
<dbReference type="EMBL" id="MASU01000017">
    <property type="protein sequence ID" value="PXY20101.1"/>
    <property type="molecule type" value="Genomic_DNA"/>
</dbReference>
<dbReference type="AlphaFoldDB" id="A0A318LHV9"/>
<evidence type="ECO:0000313" key="1">
    <source>
        <dbReference type="EMBL" id="PXY20101.1"/>
    </source>
</evidence>
<comment type="caution">
    <text evidence="1">The sequence shown here is derived from an EMBL/GenBank/DDBJ whole genome shotgun (WGS) entry which is preliminary data.</text>
</comment>
<keyword evidence="2" id="KW-1185">Reference proteome</keyword>
<accession>A0A318LHV9</accession>
<evidence type="ECO:0000313" key="2">
    <source>
        <dbReference type="Proteomes" id="UP000247892"/>
    </source>
</evidence>
<reference evidence="1 2" key="1">
    <citation type="submission" date="2016-07" db="EMBL/GenBank/DDBJ databases">
        <title>Draft genome sequence of Prauserella sp. YIM 121212, isolated from alkaline soil.</title>
        <authorList>
            <person name="Ruckert C."/>
            <person name="Albersmeier A."/>
            <person name="Jiang C.-L."/>
            <person name="Jiang Y."/>
            <person name="Kalinowski J."/>
            <person name="Schneider O."/>
            <person name="Winkler A."/>
            <person name="Zotchev S.B."/>
        </authorList>
    </citation>
    <scope>NUCLEOTIDE SEQUENCE [LARGE SCALE GENOMIC DNA]</scope>
    <source>
        <strain evidence="1 2">YIM 121212</strain>
    </source>
</reference>
<proteinExistence type="predicted"/>
<organism evidence="1 2">
    <name type="scientific">Prauserella flavalba</name>
    <dbReference type="NCBI Taxonomy" id="1477506"/>
    <lineage>
        <taxon>Bacteria</taxon>
        <taxon>Bacillati</taxon>
        <taxon>Actinomycetota</taxon>
        <taxon>Actinomycetes</taxon>
        <taxon>Pseudonocardiales</taxon>
        <taxon>Pseudonocardiaceae</taxon>
        <taxon>Prauserella</taxon>
    </lineage>
</organism>
<gene>
    <name evidence="1" type="ORF">BA062_33095</name>
</gene>
<dbReference type="Proteomes" id="UP000247892">
    <property type="component" value="Unassembled WGS sequence"/>
</dbReference>